<sequence>MKSPKDPLFVWEVQVEGTPHRNSGRALKAAGRGLPGPPLAEGETCVLRSHVTPSPPGALTHARRALEEEAVVLVATAVFVGTESVKVPSSTQLAQTVAHGIQWHPSSGRAGNCGPQLGFRKRFGDKSKAHAFARAGNQCGWNDWKWKGPRGLGECDINWGVE</sequence>
<proteinExistence type="predicted"/>
<gene>
    <name evidence="1" type="ORF">E5288_WYG010120</name>
</gene>
<organism evidence="1 2">
    <name type="scientific">Bos mutus</name>
    <name type="common">wild yak</name>
    <dbReference type="NCBI Taxonomy" id="72004"/>
    <lineage>
        <taxon>Eukaryota</taxon>
        <taxon>Metazoa</taxon>
        <taxon>Chordata</taxon>
        <taxon>Craniata</taxon>
        <taxon>Vertebrata</taxon>
        <taxon>Euteleostomi</taxon>
        <taxon>Mammalia</taxon>
        <taxon>Eutheria</taxon>
        <taxon>Laurasiatheria</taxon>
        <taxon>Artiodactyla</taxon>
        <taxon>Ruminantia</taxon>
        <taxon>Pecora</taxon>
        <taxon>Bovidae</taxon>
        <taxon>Bovinae</taxon>
        <taxon>Bos</taxon>
    </lineage>
</organism>
<evidence type="ECO:0000313" key="2">
    <source>
        <dbReference type="Proteomes" id="UP000322234"/>
    </source>
</evidence>
<dbReference type="AlphaFoldDB" id="A0A6B0R8C5"/>
<name>A0A6B0R8C5_9CETA</name>
<dbReference type="Proteomes" id="UP000322234">
    <property type="component" value="Unassembled WGS sequence"/>
</dbReference>
<keyword evidence="2" id="KW-1185">Reference proteome</keyword>
<comment type="caution">
    <text evidence="1">The sequence shown here is derived from an EMBL/GenBank/DDBJ whole genome shotgun (WGS) entry which is preliminary data.</text>
</comment>
<protein>
    <submittedName>
        <fullName evidence="1">Uncharacterized protein</fullName>
    </submittedName>
</protein>
<evidence type="ECO:0000313" key="1">
    <source>
        <dbReference type="EMBL" id="MXQ86050.1"/>
    </source>
</evidence>
<accession>A0A6B0R8C5</accession>
<reference evidence="1" key="1">
    <citation type="submission" date="2019-10" db="EMBL/GenBank/DDBJ databases">
        <title>The sequence and de novo assembly of the wild yak genome.</title>
        <authorList>
            <person name="Liu Y."/>
        </authorList>
    </citation>
    <scope>NUCLEOTIDE SEQUENCE [LARGE SCALE GENOMIC DNA]</scope>
    <source>
        <strain evidence="1">WY2019</strain>
    </source>
</reference>
<dbReference type="EMBL" id="VBQZ03000029">
    <property type="protein sequence ID" value="MXQ86050.1"/>
    <property type="molecule type" value="Genomic_DNA"/>
</dbReference>